<dbReference type="AlphaFoldDB" id="A0A9P0EKM2"/>
<feature type="transmembrane region" description="Helical" evidence="2">
    <location>
        <begin position="59"/>
        <end position="80"/>
    </location>
</feature>
<keyword evidence="2" id="KW-0472">Membrane</keyword>
<dbReference type="PANTHER" id="PTHR35394">
    <property type="entry name" value="DUF3176 DOMAIN-CONTAINING PROTEIN"/>
    <property type="match status" value="1"/>
</dbReference>
<feature type="region of interest" description="Disordered" evidence="1">
    <location>
        <begin position="627"/>
        <end position="658"/>
    </location>
</feature>
<protein>
    <submittedName>
        <fullName evidence="3">Uncharacterized protein</fullName>
    </submittedName>
</protein>
<dbReference type="Pfam" id="PF11374">
    <property type="entry name" value="DUF3176"/>
    <property type="match status" value="1"/>
</dbReference>
<evidence type="ECO:0000313" key="4">
    <source>
        <dbReference type="Proteomes" id="UP000775872"/>
    </source>
</evidence>
<gene>
    <name evidence="3" type="ORF">CSOL1703_00016421</name>
</gene>
<accession>A0A9P0EKM2</accession>
<comment type="caution">
    <text evidence="3">The sequence shown here is derived from an EMBL/GenBank/DDBJ whole genome shotgun (WGS) entry which is preliminary data.</text>
</comment>
<keyword evidence="2" id="KW-0812">Transmembrane</keyword>
<sequence length="658" mass="72706">MKLVSGLTTKVQAFSGHRGQSGVLPVLWQWQLEFTVVFMSCGLLGAIFGVLHHNHDQEVAGWSLSGMSLNTLIALLSALLRAQILTIAEEAISQHKWIWQLTPRPISHLSFINEASRGLWGSIILPTQLRAWFSYIYVGCLIMVLSLSIGPFTQQASSTQPCIKNITGASATIPYSWADFQTFDNKLNGLSLWTVDIGFSEAIVRASTNSSSRSSASLLQGCTTGNCSFPAIRVDIALSTMGICSRCIDTTSYVRSDNDTGVELPKEAGSLSVGYVTNTIESKGSKDLEWARANFDGDLRDVFGASIINYTFLGLTSDGCQYKNRTTRVRNCVRPPAIKEWSIPRFNVYSAACTFYFCMRHHKVDVKSGVLTETLITDSPGFFQHIDTRLTKSVSNESVQVELRGPGTETVDIPWSANCTAHTSELGRLVMDVALKMIEGNCEYPFLPHSPPSLSQRVDLLECQPWNLYGLFNDGLASFSTTSETMSRIASAISDRMREIAAKRDFRAAYTSGPEPDPEGGYIKGHVHYTTICTRFQWRWLLGPALLLLMTIGFFIHAVTRSVIRRGREPLWKSSILPVLYFNPESRGQGSKHELSELEKRAKSMIAALSLTSEGKWELVDGLDEVNRNGRSGQNNEDEVALIDLPPPGAQEGDNVSR</sequence>
<keyword evidence="4" id="KW-1185">Reference proteome</keyword>
<proteinExistence type="predicted"/>
<evidence type="ECO:0000256" key="1">
    <source>
        <dbReference type="SAM" id="MobiDB-lite"/>
    </source>
</evidence>
<evidence type="ECO:0000313" key="3">
    <source>
        <dbReference type="EMBL" id="CAH0054861.1"/>
    </source>
</evidence>
<feature type="transmembrane region" description="Helical" evidence="2">
    <location>
        <begin position="34"/>
        <end position="53"/>
    </location>
</feature>
<feature type="transmembrane region" description="Helical" evidence="2">
    <location>
        <begin position="132"/>
        <end position="152"/>
    </location>
</feature>
<dbReference type="PANTHER" id="PTHR35394:SF5">
    <property type="entry name" value="DUF3176 DOMAIN-CONTAINING PROTEIN"/>
    <property type="match status" value="1"/>
</dbReference>
<dbReference type="EMBL" id="CABFOC020000052">
    <property type="protein sequence ID" value="CAH0054861.1"/>
    <property type="molecule type" value="Genomic_DNA"/>
</dbReference>
<dbReference type="InterPro" id="IPR021514">
    <property type="entry name" value="DUF3176"/>
</dbReference>
<dbReference type="Proteomes" id="UP000775872">
    <property type="component" value="Unassembled WGS sequence"/>
</dbReference>
<name>A0A9P0EKM2_9HYPO</name>
<keyword evidence="2" id="KW-1133">Transmembrane helix</keyword>
<evidence type="ECO:0000256" key="2">
    <source>
        <dbReference type="SAM" id="Phobius"/>
    </source>
</evidence>
<feature type="transmembrane region" description="Helical" evidence="2">
    <location>
        <begin position="538"/>
        <end position="559"/>
    </location>
</feature>
<dbReference type="OrthoDB" id="5242705at2759"/>
<organism evidence="3 4">
    <name type="scientific">Clonostachys solani</name>
    <dbReference type="NCBI Taxonomy" id="160281"/>
    <lineage>
        <taxon>Eukaryota</taxon>
        <taxon>Fungi</taxon>
        <taxon>Dikarya</taxon>
        <taxon>Ascomycota</taxon>
        <taxon>Pezizomycotina</taxon>
        <taxon>Sordariomycetes</taxon>
        <taxon>Hypocreomycetidae</taxon>
        <taxon>Hypocreales</taxon>
        <taxon>Bionectriaceae</taxon>
        <taxon>Clonostachys</taxon>
    </lineage>
</organism>
<reference evidence="3" key="1">
    <citation type="submission" date="2021-10" db="EMBL/GenBank/DDBJ databases">
        <authorList>
            <person name="Piombo E."/>
        </authorList>
    </citation>
    <scope>NUCLEOTIDE SEQUENCE</scope>
</reference>